<gene>
    <name evidence="1" type="ORF">D0Y65_031532</name>
</gene>
<dbReference type="EMBL" id="QZWG01000011">
    <property type="protein sequence ID" value="RZB82428.1"/>
    <property type="molecule type" value="Genomic_DNA"/>
</dbReference>
<reference evidence="1 2" key="1">
    <citation type="submission" date="2018-09" db="EMBL/GenBank/DDBJ databases">
        <title>A high-quality reference genome of wild soybean provides a powerful tool to mine soybean genomes.</title>
        <authorList>
            <person name="Xie M."/>
            <person name="Chung C.Y.L."/>
            <person name="Li M.-W."/>
            <person name="Wong F.-L."/>
            <person name="Chan T.-F."/>
            <person name="Lam H.-M."/>
        </authorList>
    </citation>
    <scope>NUCLEOTIDE SEQUENCE [LARGE SCALE GENOMIC DNA]</scope>
    <source>
        <strain evidence="2">cv. W05</strain>
        <tissue evidence="1">Hypocotyl of etiolated seedlings</tissue>
    </source>
</reference>
<accession>A0A445I976</accession>
<protein>
    <submittedName>
        <fullName evidence="1">Uncharacterized protein</fullName>
    </submittedName>
</protein>
<name>A0A445I976_GLYSO</name>
<proteinExistence type="predicted"/>
<evidence type="ECO:0000313" key="2">
    <source>
        <dbReference type="Proteomes" id="UP000289340"/>
    </source>
</evidence>
<dbReference type="AlphaFoldDB" id="A0A445I976"/>
<dbReference type="Proteomes" id="UP000289340">
    <property type="component" value="Chromosome 11"/>
</dbReference>
<comment type="caution">
    <text evidence="1">The sequence shown here is derived from an EMBL/GenBank/DDBJ whole genome shotgun (WGS) entry which is preliminary data.</text>
</comment>
<sequence>MSTQRGFQFQIKYKNFNKFKATQKASPSATYPNITITLLFSLGVCLHLVSDDEEILGAVAPSNQALNSMSFTFT</sequence>
<organism evidence="1 2">
    <name type="scientific">Glycine soja</name>
    <name type="common">Wild soybean</name>
    <dbReference type="NCBI Taxonomy" id="3848"/>
    <lineage>
        <taxon>Eukaryota</taxon>
        <taxon>Viridiplantae</taxon>
        <taxon>Streptophyta</taxon>
        <taxon>Embryophyta</taxon>
        <taxon>Tracheophyta</taxon>
        <taxon>Spermatophyta</taxon>
        <taxon>Magnoliopsida</taxon>
        <taxon>eudicotyledons</taxon>
        <taxon>Gunneridae</taxon>
        <taxon>Pentapetalae</taxon>
        <taxon>rosids</taxon>
        <taxon>fabids</taxon>
        <taxon>Fabales</taxon>
        <taxon>Fabaceae</taxon>
        <taxon>Papilionoideae</taxon>
        <taxon>50 kb inversion clade</taxon>
        <taxon>NPAAA clade</taxon>
        <taxon>indigoferoid/millettioid clade</taxon>
        <taxon>Phaseoleae</taxon>
        <taxon>Glycine</taxon>
        <taxon>Glycine subgen. Soja</taxon>
    </lineage>
</organism>
<keyword evidence="2" id="KW-1185">Reference proteome</keyword>
<evidence type="ECO:0000313" key="1">
    <source>
        <dbReference type="EMBL" id="RZB82428.1"/>
    </source>
</evidence>